<dbReference type="InterPro" id="IPR026960">
    <property type="entry name" value="RVT-Znf"/>
</dbReference>
<reference evidence="2 3" key="1">
    <citation type="submission" date="2024-04" db="EMBL/GenBank/DDBJ databases">
        <authorList>
            <person name="Fracassetti M."/>
        </authorList>
    </citation>
    <scope>NUCLEOTIDE SEQUENCE [LARGE SCALE GENOMIC DNA]</scope>
</reference>
<dbReference type="EMBL" id="OZ034814">
    <property type="protein sequence ID" value="CAL1360967.1"/>
    <property type="molecule type" value="Genomic_DNA"/>
</dbReference>
<organism evidence="2 3">
    <name type="scientific">Linum trigynum</name>
    <dbReference type="NCBI Taxonomy" id="586398"/>
    <lineage>
        <taxon>Eukaryota</taxon>
        <taxon>Viridiplantae</taxon>
        <taxon>Streptophyta</taxon>
        <taxon>Embryophyta</taxon>
        <taxon>Tracheophyta</taxon>
        <taxon>Spermatophyta</taxon>
        <taxon>Magnoliopsida</taxon>
        <taxon>eudicotyledons</taxon>
        <taxon>Gunneridae</taxon>
        <taxon>Pentapetalae</taxon>
        <taxon>rosids</taxon>
        <taxon>fabids</taxon>
        <taxon>Malpighiales</taxon>
        <taxon>Linaceae</taxon>
        <taxon>Linum</taxon>
    </lineage>
</organism>
<dbReference type="PANTHER" id="PTHR36617">
    <property type="entry name" value="PROTEIN, PUTATIVE-RELATED"/>
    <property type="match status" value="1"/>
</dbReference>
<evidence type="ECO:0000313" key="2">
    <source>
        <dbReference type="EMBL" id="CAL1360967.1"/>
    </source>
</evidence>
<evidence type="ECO:0000313" key="3">
    <source>
        <dbReference type="Proteomes" id="UP001497516"/>
    </source>
</evidence>
<accession>A0AAV2CWQ2</accession>
<protein>
    <recommendedName>
        <fullName evidence="1">Reverse transcriptase zinc-binding domain-containing protein</fullName>
    </recommendedName>
</protein>
<dbReference type="AlphaFoldDB" id="A0AAV2CWQ2"/>
<feature type="domain" description="Reverse transcriptase zinc-binding" evidence="1">
    <location>
        <begin position="133"/>
        <end position="221"/>
    </location>
</feature>
<dbReference type="Proteomes" id="UP001497516">
    <property type="component" value="Chromosome 10"/>
</dbReference>
<keyword evidence="3" id="KW-1185">Reference proteome</keyword>
<dbReference type="Pfam" id="PF13966">
    <property type="entry name" value="zf-RVT"/>
    <property type="match status" value="1"/>
</dbReference>
<dbReference type="PANTHER" id="PTHR36617:SF17">
    <property type="entry name" value="OS01G0114800 PROTEIN"/>
    <property type="match status" value="1"/>
</dbReference>
<sequence>MHSIIKGKYFRQTETGWLVRNSGRMSNIWQGVRQVLHLLPDATMCQVKGGQQVLFWEDRWLQDRPPLSVFANNLPNEARRLTVSEMILNGDWNFDFLQAVLPKNLVMQIRLHPFPQGSDVDVPIWRFTPSGRFTLKTAYELTQVDAAVQPQPEPCWKAIWRTPSPQRTRSFLWLAAHQCLLTNAERSRKHLVPNATCPICRGGPETILHVIRDCPYARGVWSHFLAEEPNDLFFQSNLSSWIRYYVTGRSGVIDASLFAILCWKLWKNKNIQAFEKKLATMEEMIAAVTLYVQQVRWAFEGRAQSWEVIA</sequence>
<proteinExistence type="predicted"/>
<gene>
    <name evidence="2" type="ORF">LTRI10_LOCUS8368</name>
</gene>
<evidence type="ECO:0000259" key="1">
    <source>
        <dbReference type="Pfam" id="PF13966"/>
    </source>
</evidence>
<name>A0AAV2CWQ2_9ROSI</name>